<keyword evidence="1" id="KW-0812">Transmembrane</keyword>
<dbReference type="Proteomes" id="UP000464468">
    <property type="component" value="Plasmid pC33"/>
</dbReference>
<sequence length="246" mass="26785">MTNEEIKAETKKIDLIYQALKWSPMIVLVGPRLLNGVHGGDIVMAIFAFFLCGISNRLLAQPVANAMFKRLTKRMLDDLSRGQPVASRYSWWNPRPGAMIITGDDRIGLVHTCTDYQQIEITPDQILKASVEVETTTTAKTKTSGSPMIGFMGSSGIGGGWSFGRRSTTTYHHRHDYIVEIMWQTGRNSHPHCAVISAGDRTTAESMAGIVNRMMGQAPLRQVGASGPAIEDGPAASALALPLTRS</sequence>
<dbReference type="AlphaFoldDB" id="A0A7Z2NZ27"/>
<accession>A0A7Z2NZ27</accession>
<dbReference type="EMBL" id="CP047896">
    <property type="protein sequence ID" value="QHL92042.1"/>
    <property type="molecule type" value="Genomic_DNA"/>
</dbReference>
<proteinExistence type="predicted"/>
<gene>
    <name evidence="2" type="ORF">GVO57_14220</name>
</gene>
<keyword evidence="1" id="KW-0472">Membrane</keyword>
<geneLocation type="plasmid" evidence="3">
    <name>pc33</name>
</geneLocation>
<reference evidence="2 3" key="1">
    <citation type="submission" date="2020-01" db="EMBL/GenBank/DDBJ databases">
        <title>Sphingomonas sp. C33 whole genome sequece.</title>
        <authorList>
            <person name="Park C."/>
        </authorList>
    </citation>
    <scope>NUCLEOTIDE SEQUENCE [LARGE SCALE GENOMIC DNA]</scope>
    <source>
        <strain evidence="2 3">C33</strain>
        <plasmid evidence="3">pc33</plasmid>
    </source>
</reference>
<feature type="transmembrane region" description="Helical" evidence="1">
    <location>
        <begin position="42"/>
        <end position="60"/>
    </location>
</feature>
<name>A0A7Z2NZ27_9SPHN</name>
<dbReference type="RefSeq" id="WP_160594076.1">
    <property type="nucleotide sequence ID" value="NZ_CP047896.1"/>
</dbReference>
<keyword evidence="3" id="KW-1185">Reference proteome</keyword>
<dbReference type="KEGG" id="schy:GVO57_14220"/>
<evidence type="ECO:0000313" key="3">
    <source>
        <dbReference type="Proteomes" id="UP000464468"/>
    </source>
</evidence>
<evidence type="ECO:0000256" key="1">
    <source>
        <dbReference type="SAM" id="Phobius"/>
    </source>
</evidence>
<keyword evidence="2" id="KW-0614">Plasmid</keyword>
<organism evidence="2 3">
    <name type="scientific">Sphingomonas changnyeongensis</name>
    <dbReference type="NCBI Taxonomy" id="2698679"/>
    <lineage>
        <taxon>Bacteria</taxon>
        <taxon>Pseudomonadati</taxon>
        <taxon>Pseudomonadota</taxon>
        <taxon>Alphaproteobacteria</taxon>
        <taxon>Sphingomonadales</taxon>
        <taxon>Sphingomonadaceae</taxon>
        <taxon>Sphingomonas</taxon>
    </lineage>
</organism>
<keyword evidence="1" id="KW-1133">Transmembrane helix</keyword>
<protein>
    <submittedName>
        <fullName evidence="2">Uncharacterized protein</fullName>
    </submittedName>
</protein>
<evidence type="ECO:0000313" key="2">
    <source>
        <dbReference type="EMBL" id="QHL92042.1"/>
    </source>
</evidence>